<keyword evidence="1" id="KW-1133">Transmembrane helix</keyword>
<protein>
    <submittedName>
        <fullName evidence="2">ATP synthase F0 subunit 8</fullName>
    </submittedName>
</protein>
<keyword evidence="1" id="KW-0472">Membrane</keyword>
<evidence type="ECO:0000256" key="1">
    <source>
        <dbReference type="SAM" id="Phobius"/>
    </source>
</evidence>
<reference evidence="2" key="1">
    <citation type="journal article" date="2017" name="Zool. J. Linn. Soc.">
        <title>Insufficient power of mitogenomic data in resolving the auchenorrhynchan monophyly.</title>
        <authorList>
            <person name="Song N."/>
            <person name="Cai W."/>
            <person name="Li H."/>
        </authorList>
    </citation>
    <scope>NUCLEOTIDE SEQUENCE</scope>
</reference>
<evidence type="ECO:0000313" key="2">
    <source>
        <dbReference type="EMBL" id="ATD86018.1"/>
    </source>
</evidence>
<organism evidence="2">
    <name type="scientific">Petalocephala ochracea</name>
    <dbReference type="NCBI Taxonomy" id="2038650"/>
    <lineage>
        <taxon>Eukaryota</taxon>
        <taxon>Metazoa</taxon>
        <taxon>Ecdysozoa</taxon>
        <taxon>Arthropoda</taxon>
        <taxon>Hexapoda</taxon>
        <taxon>Insecta</taxon>
        <taxon>Pterygota</taxon>
        <taxon>Neoptera</taxon>
        <taxon>Paraneoptera</taxon>
        <taxon>Hemiptera</taxon>
        <taxon>Auchenorrhyncha</taxon>
        <taxon>Membracoidea</taxon>
        <taxon>Cicadellidae</taxon>
        <taxon>Ledrinae</taxon>
        <taxon>Petalocephala</taxon>
    </lineage>
</organism>
<feature type="transmembrane region" description="Helical" evidence="1">
    <location>
        <begin position="6"/>
        <end position="37"/>
    </location>
</feature>
<dbReference type="AlphaFoldDB" id="A0A343K822"/>
<dbReference type="EMBL" id="KX437734">
    <property type="protein sequence ID" value="ATD86018.1"/>
    <property type="molecule type" value="Genomic_DNA"/>
</dbReference>
<geneLocation type="mitochondrion" evidence="2"/>
<accession>A0A343K822</accession>
<name>A0A343K822_9HEMI</name>
<sequence length="50" mass="6376">MPQMCPLWWFILSIFFIFSFLYLFCLIYFIGCSLVFYRLNFSLNHFFWLW</sequence>
<keyword evidence="2" id="KW-0496">Mitochondrion</keyword>
<proteinExistence type="predicted"/>
<gene>
    <name evidence="2" type="primary">atp8</name>
</gene>
<keyword evidence="1" id="KW-0812">Transmembrane</keyword>